<reference evidence="4" key="2">
    <citation type="submission" date="2020-10" db="UniProtKB">
        <authorList>
            <consortium name="WormBaseParasite"/>
        </authorList>
    </citation>
    <scope>IDENTIFICATION</scope>
</reference>
<evidence type="ECO:0000313" key="4">
    <source>
        <dbReference type="WBParaSite" id="Pan_g19670.t1"/>
    </source>
</evidence>
<dbReference type="WBParaSite" id="Pan_g19670.t1">
    <property type="protein sequence ID" value="Pan_g19670.t1"/>
    <property type="gene ID" value="Pan_g19670"/>
</dbReference>
<proteinExistence type="inferred from homology"/>
<feature type="domain" description="DNA mismatch repair protein MutS core" evidence="2">
    <location>
        <begin position="6"/>
        <end position="170"/>
    </location>
</feature>
<dbReference type="Gene3D" id="1.10.1420.10">
    <property type="match status" value="1"/>
</dbReference>
<evidence type="ECO:0000256" key="1">
    <source>
        <dbReference type="ARBA" id="ARBA00006271"/>
    </source>
</evidence>
<comment type="similarity">
    <text evidence="1">Belongs to the DNA mismatch repair MutS family.</text>
</comment>
<dbReference type="SUPFAM" id="SSF48334">
    <property type="entry name" value="DNA repair protein MutS, domain III"/>
    <property type="match status" value="1"/>
</dbReference>
<dbReference type="GO" id="GO:0140664">
    <property type="term" value="F:ATP-dependent DNA damage sensor activity"/>
    <property type="evidence" value="ECO:0007669"/>
    <property type="project" value="InterPro"/>
</dbReference>
<dbReference type="InterPro" id="IPR045076">
    <property type="entry name" value="MutS"/>
</dbReference>
<sequence>MLVDATTLKALQVFESEYNPQAIKQKKTIFGRQFREGVSIFNLCNVCKSVPGKQMLKRWFRRPTTDRSLLIDRHSAISYFYQDCNLEVGRTIRNYLRNVSNVRGTLRRVRSGTATISDWTQIYKTASALSSIFDYVRNMNLKLTATKDVKLYTDDIMRIGALISEIMDIKSSRSEGQFVVRDEVDDELDVSL</sequence>
<evidence type="ECO:0000313" key="3">
    <source>
        <dbReference type="Proteomes" id="UP000492821"/>
    </source>
</evidence>
<organism evidence="3 4">
    <name type="scientific">Panagrellus redivivus</name>
    <name type="common">Microworm</name>
    <dbReference type="NCBI Taxonomy" id="6233"/>
    <lineage>
        <taxon>Eukaryota</taxon>
        <taxon>Metazoa</taxon>
        <taxon>Ecdysozoa</taxon>
        <taxon>Nematoda</taxon>
        <taxon>Chromadorea</taxon>
        <taxon>Rhabditida</taxon>
        <taxon>Tylenchina</taxon>
        <taxon>Panagrolaimomorpha</taxon>
        <taxon>Panagrolaimoidea</taxon>
        <taxon>Panagrolaimidae</taxon>
        <taxon>Panagrellus</taxon>
    </lineage>
</organism>
<dbReference type="GO" id="GO:0005524">
    <property type="term" value="F:ATP binding"/>
    <property type="evidence" value="ECO:0007669"/>
    <property type="project" value="InterPro"/>
</dbReference>
<dbReference type="GO" id="GO:0051026">
    <property type="term" value="P:chiasma assembly"/>
    <property type="evidence" value="ECO:0007669"/>
    <property type="project" value="TreeGrafter"/>
</dbReference>
<accession>A0A7E4VFR2</accession>
<name>A0A7E4VFR2_PANRE</name>
<dbReference type="Pfam" id="PF05192">
    <property type="entry name" value="MutS_III"/>
    <property type="match status" value="1"/>
</dbReference>
<dbReference type="GO" id="GO:0005634">
    <property type="term" value="C:nucleus"/>
    <property type="evidence" value="ECO:0007669"/>
    <property type="project" value="TreeGrafter"/>
</dbReference>
<dbReference type="PANTHER" id="PTHR11361:SF20">
    <property type="entry name" value="MUTS PROTEIN HOMOLOG 5"/>
    <property type="match status" value="1"/>
</dbReference>
<dbReference type="AlphaFoldDB" id="A0A7E4VFR2"/>
<evidence type="ECO:0000259" key="2">
    <source>
        <dbReference type="Pfam" id="PF05192"/>
    </source>
</evidence>
<dbReference type="GO" id="GO:0030983">
    <property type="term" value="F:mismatched DNA binding"/>
    <property type="evidence" value="ECO:0007669"/>
    <property type="project" value="InterPro"/>
</dbReference>
<dbReference type="GO" id="GO:0006298">
    <property type="term" value="P:mismatch repair"/>
    <property type="evidence" value="ECO:0007669"/>
    <property type="project" value="InterPro"/>
</dbReference>
<reference evidence="3" key="1">
    <citation type="journal article" date="2013" name="Genetics">
        <title>The draft genome and transcriptome of Panagrellus redivivus are shaped by the harsh demands of a free-living lifestyle.</title>
        <authorList>
            <person name="Srinivasan J."/>
            <person name="Dillman A.R."/>
            <person name="Macchietto M.G."/>
            <person name="Heikkinen L."/>
            <person name="Lakso M."/>
            <person name="Fracchia K.M."/>
            <person name="Antoshechkin I."/>
            <person name="Mortazavi A."/>
            <person name="Wong G."/>
            <person name="Sternberg P.W."/>
        </authorList>
    </citation>
    <scope>NUCLEOTIDE SEQUENCE [LARGE SCALE GENOMIC DNA]</scope>
    <source>
        <strain evidence="3">MT8872</strain>
    </source>
</reference>
<dbReference type="InterPro" id="IPR036187">
    <property type="entry name" value="DNA_mismatch_repair_MutS_sf"/>
</dbReference>
<protein>
    <submittedName>
        <fullName evidence="4">MUTSd domain-containing protein</fullName>
    </submittedName>
</protein>
<keyword evidence="3" id="KW-1185">Reference proteome</keyword>
<dbReference type="InterPro" id="IPR007696">
    <property type="entry name" value="DNA_mismatch_repair_MutS_core"/>
</dbReference>
<dbReference type="Proteomes" id="UP000492821">
    <property type="component" value="Unassembled WGS sequence"/>
</dbReference>
<dbReference type="PANTHER" id="PTHR11361">
    <property type="entry name" value="DNA MISMATCH REPAIR PROTEIN MUTS FAMILY MEMBER"/>
    <property type="match status" value="1"/>
</dbReference>